<name>A0ABQ8TZ42_PERAM</name>
<evidence type="ECO:0000313" key="2">
    <source>
        <dbReference type="Proteomes" id="UP001148838"/>
    </source>
</evidence>
<dbReference type="Proteomes" id="UP001148838">
    <property type="component" value="Unassembled WGS sequence"/>
</dbReference>
<gene>
    <name evidence="1" type="ORF">ANN_03037</name>
</gene>
<proteinExistence type="predicted"/>
<dbReference type="EMBL" id="JAJSOF020000001">
    <property type="protein sequence ID" value="KAJ4451568.1"/>
    <property type="molecule type" value="Genomic_DNA"/>
</dbReference>
<evidence type="ECO:0008006" key="3">
    <source>
        <dbReference type="Google" id="ProtNLM"/>
    </source>
</evidence>
<organism evidence="1 2">
    <name type="scientific">Periplaneta americana</name>
    <name type="common">American cockroach</name>
    <name type="synonym">Blatta americana</name>
    <dbReference type="NCBI Taxonomy" id="6978"/>
    <lineage>
        <taxon>Eukaryota</taxon>
        <taxon>Metazoa</taxon>
        <taxon>Ecdysozoa</taxon>
        <taxon>Arthropoda</taxon>
        <taxon>Hexapoda</taxon>
        <taxon>Insecta</taxon>
        <taxon>Pterygota</taxon>
        <taxon>Neoptera</taxon>
        <taxon>Polyneoptera</taxon>
        <taxon>Dictyoptera</taxon>
        <taxon>Blattodea</taxon>
        <taxon>Blattoidea</taxon>
        <taxon>Blattidae</taxon>
        <taxon>Blattinae</taxon>
        <taxon>Periplaneta</taxon>
    </lineage>
</organism>
<accession>A0ABQ8TZ42</accession>
<reference evidence="1 2" key="1">
    <citation type="journal article" date="2022" name="Allergy">
        <title>Genome assembly and annotation of Periplaneta americana reveal a comprehensive cockroach allergen profile.</title>
        <authorList>
            <person name="Wang L."/>
            <person name="Xiong Q."/>
            <person name="Saelim N."/>
            <person name="Wang L."/>
            <person name="Nong W."/>
            <person name="Wan A.T."/>
            <person name="Shi M."/>
            <person name="Liu X."/>
            <person name="Cao Q."/>
            <person name="Hui J.H.L."/>
            <person name="Sookrung N."/>
            <person name="Leung T.F."/>
            <person name="Tungtrongchitr A."/>
            <person name="Tsui S.K.W."/>
        </authorList>
    </citation>
    <scope>NUCLEOTIDE SEQUENCE [LARGE SCALE GENOMIC DNA]</scope>
    <source>
        <strain evidence="1">PWHHKU_190912</strain>
    </source>
</reference>
<comment type="caution">
    <text evidence="1">The sequence shown here is derived from an EMBL/GenBank/DDBJ whole genome shotgun (WGS) entry which is preliminary data.</text>
</comment>
<evidence type="ECO:0000313" key="1">
    <source>
        <dbReference type="EMBL" id="KAJ4451568.1"/>
    </source>
</evidence>
<keyword evidence="2" id="KW-1185">Reference proteome</keyword>
<protein>
    <recommendedName>
        <fullName evidence="3">Per a allergen</fullName>
    </recommendedName>
</protein>
<sequence>MTTLRYVDHMWRLRGRQKIGKLENAGFAVKDLPMGRTLITSIERYSARVPKPQHFEISDFCTKVVQTDYLVLIAELRKREEVIGGEGRVPE</sequence>